<dbReference type="EMBL" id="JAHRHJ020000005">
    <property type="protein sequence ID" value="KAH9316314.1"/>
    <property type="molecule type" value="Genomic_DNA"/>
</dbReference>
<accession>A0AA38G3W7</accession>
<evidence type="ECO:0000313" key="3">
    <source>
        <dbReference type="Proteomes" id="UP000824469"/>
    </source>
</evidence>
<feature type="signal peptide" evidence="1">
    <location>
        <begin position="1"/>
        <end position="27"/>
    </location>
</feature>
<dbReference type="Proteomes" id="UP000824469">
    <property type="component" value="Unassembled WGS sequence"/>
</dbReference>
<feature type="chain" id="PRO_5041428388" evidence="1">
    <location>
        <begin position="28"/>
        <end position="58"/>
    </location>
</feature>
<evidence type="ECO:0000313" key="2">
    <source>
        <dbReference type="EMBL" id="KAH9316314.1"/>
    </source>
</evidence>
<evidence type="ECO:0000256" key="1">
    <source>
        <dbReference type="SAM" id="SignalP"/>
    </source>
</evidence>
<keyword evidence="3" id="KW-1185">Reference proteome</keyword>
<gene>
    <name evidence="2" type="ORF">KI387_024941</name>
</gene>
<proteinExistence type="predicted"/>
<keyword evidence="1" id="KW-0732">Signal</keyword>
<name>A0AA38G3W7_TAXCH</name>
<dbReference type="AlphaFoldDB" id="A0AA38G3W7"/>
<sequence length="58" mass="6475">MEKADLWRHRVVGILFLLNCAVGATSSNSYQQDIVVKGTVFCDTHPENSFSDSTYLLP</sequence>
<comment type="caution">
    <text evidence="2">The sequence shown here is derived from an EMBL/GenBank/DDBJ whole genome shotgun (WGS) entry which is preliminary data.</text>
</comment>
<reference evidence="2 3" key="1">
    <citation type="journal article" date="2021" name="Nat. Plants">
        <title>The Taxus genome provides insights into paclitaxel biosynthesis.</title>
        <authorList>
            <person name="Xiong X."/>
            <person name="Gou J."/>
            <person name="Liao Q."/>
            <person name="Li Y."/>
            <person name="Zhou Q."/>
            <person name="Bi G."/>
            <person name="Li C."/>
            <person name="Du R."/>
            <person name="Wang X."/>
            <person name="Sun T."/>
            <person name="Guo L."/>
            <person name="Liang H."/>
            <person name="Lu P."/>
            <person name="Wu Y."/>
            <person name="Zhang Z."/>
            <person name="Ro D.K."/>
            <person name="Shang Y."/>
            <person name="Huang S."/>
            <person name="Yan J."/>
        </authorList>
    </citation>
    <scope>NUCLEOTIDE SEQUENCE [LARGE SCALE GENOMIC DNA]</scope>
    <source>
        <strain evidence="2">Ta-2019</strain>
    </source>
</reference>
<feature type="non-terminal residue" evidence="2">
    <location>
        <position position="58"/>
    </location>
</feature>
<organism evidence="2 3">
    <name type="scientific">Taxus chinensis</name>
    <name type="common">Chinese yew</name>
    <name type="synonym">Taxus wallichiana var. chinensis</name>
    <dbReference type="NCBI Taxonomy" id="29808"/>
    <lineage>
        <taxon>Eukaryota</taxon>
        <taxon>Viridiplantae</taxon>
        <taxon>Streptophyta</taxon>
        <taxon>Embryophyta</taxon>
        <taxon>Tracheophyta</taxon>
        <taxon>Spermatophyta</taxon>
        <taxon>Pinopsida</taxon>
        <taxon>Pinidae</taxon>
        <taxon>Conifers II</taxon>
        <taxon>Cupressales</taxon>
        <taxon>Taxaceae</taxon>
        <taxon>Taxus</taxon>
    </lineage>
</organism>
<protein>
    <submittedName>
        <fullName evidence="2">Uncharacterized protein</fullName>
    </submittedName>
</protein>